<feature type="region of interest" description="Disordered" evidence="4">
    <location>
        <begin position="1"/>
        <end position="32"/>
    </location>
</feature>
<accession>A0AAV0IRN5</accession>
<evidence type="ECO:0000256" key="1">
    <source>
        <dbReference type="ARBA" id="ARBA00008210"/>
    </source>
</evidence>
<dbReference type="GO" id="GO:0004867">
    <property type="term" value="F:serine-type endopeptidase inhibitor activity"/>
    <property type="evidence" value="ECO:0007669"/>
    <property type="project" value="UniProtKB-KW"/>
</dbReference>
<name>A0AAV0IRN5_9ROSI</name>
<dbReference type="InterPro" id="IPR036354">
    <property type="entry name" value="Prot_inh_pot1_sf"/>
</dbReference>
<evidence type="ECO:0000256" key="4">
    <source>
        <dbReference type="SAM" id="MobiDB-lite"/>
    </source>
</evidence>
<dbReference type="PANTHER" id="PTHR33091">
    <property type="entry name" value="PROTEIN, PUTATIVE, EXPRESSED-RELATED"/>
    <property type="match status" value="1"/>
</dbReference>
<dbReference type="PANTHER" id="PTHR33091:SF29">
    <property type="entry name" value="SUBTILISIN INHIBITOR 1"/>
    <property type="match status" value="1"/>
</dbReference>
<feature type="compositionally biased region" description="Low complexity" evidence="4">
    <location>
        <begin position="7"/>
        <end position="17"/>
    </location>
</feature>
<dbReference type="GO" id="GO:0009611">
    <property type="term" value="P:response to wounding"/>
    <property type="evidence" value="ECO:0007669"/>
    <property type="project" value="InterPro"/>
</dbReference>
<dbReference type="Pfam" id="PF00280">
    <property type="entry name" value="potato_inhibit"/>
    <property type="match status" value="1"/>
</dbReference>
<dbReference type="SUPFAM" id="SSF54654">
    <property type="entry name" value="CI-2 family of serine protease inhibitors"/>
    <property type="match status" value="1"/>
</dbReference>
<sequence>MAEENHQTTPPEEAQPTQPLPRPYGVPSLNNNTEKLEWPELVGLTAEEAESKIKQETTGVRVHVVPPNSFVTMELRQDRVRLYVDADGKVARAPKIG</sequence>
<gene>
    <name evidence="5" type="ORF">LITE_LOCUS10688</name>
</gene>
<dbReference type="Proteomes" id="UP001154282">
    <property type="component" value="Unassembled WGS sequence"/>
</dbReference>
<dbReference type="PRINTS" id="PR00292">
    <property type="entry name" value="POTATOINHBTR"/>
</dbReference>
<protein>
    <recommendedName>
        <fullName evidence="7">Subtilisin inhibitor 1</fullName>
    </recommendedName>
</protein>
<evidence type="ECO:0000313" key="5">
    <source>
        <dbReference type="EMBL" id="CAI0400277.1"/>
    </source>
</evidence>
<dbReference type="EMBL" id="CAMGYJ010000004">
    <property type="protein sequence ID" value="CAI0400277.1"/>
    <property type="molecule type" value="Genomic_DNA"/>
</dbReference>
<dbReference type="InterPro" id="IPR000864">
    <property type="entry name" value="Prot_inh_pot1"/>
</dbReference>
<dbReference type="PROSITE" id="PS00285">
    <property type="entry name" value="POTATO_INHIBITOR"/>
    <property type="match status" value="1"/>
</dbReference>
<keyword evidence="3" id="KW-0722">Serine protease inhibitor</keyword>
<evidence type="ECO:0008006" key="7">
    <source>
        <dbReference type="Google" id="ProtNLM"/>
    </source>
</evidence>
<reference evidence="5" key="1">
    <citation type="submission" date="2022-08" db="EMBL/GenBank/DDBJ databases">
        <authorList>
            <person name="Gutierrez-Valencia J."/>
        </authorList>
    </citation>
    <scope>NUCLEOTIDE SEQUENCE</scope>
</reference>
<keyword evidence="2" id="KW-0646">Protease inhibitor</keyword>
<comment type="caution">
    <text evidence="5">The sequence shown here is derived from an EMBL/GenBank/DDBJ whole genome shotgun (WGS) entry which is preliminary data.</text>
</comment>
<evidence type="ECO:0000256" key="3">
    <source>
        <dbReference type="ARBA" id="ARBA00022900"/>
    </source>
</evidence>
<comment type="similarity">
    <text evidence="1">Belongs to the protease inhibitor I13 (potato type I serine protease inhibitor) family.</text>
</comment>
<keyword evidence="6" id="KW-1185">Reference proteome</keyword>
<dbReference type="AlphaFoldDB" id="A0AAV0IRN5"/>
<proteinExistence type="inferred from homology"/>
<evidence type="ECO:0000313" key="6">
    <source>
        <dbReference type="Proteomes" id="UP001154282"/>
    </source>
</evidence>
<dbReference type="Gene3D" id="3.30.10.10">
    <property type="entry name" value="Trypsin Inhibitor V, subunit A"/>
    <property type="match status" value="1"/>
</dbReference>
<evidence type="ECO:0000256" key="2">
    <source>
        <dbReference type="ARBA" id="ARBA00022690"/>
    </source>
</evidence>
<organism evidence="5 6">
    <name type="scientific">Linum tenue</name>
    <dbReference type="NCBI Taxonomy" id="586396"/>
    <lineage>
        <taxon>Eukaryota</taxon>
        <taxon>Viridiplantae</taxon>
        <taxon>Streptophyta</taxon>
        <taxon>Embryophyta</taxon>
        <taxon>Tracheophyta</taxon>
        <taxon>Spermatophyta</taxon>
        <taxon>Magnoliopsida</taxon>
        <taxon>eudicotyledons</taxon>
        <taxon>Gunneridae</taxon>
        <taxon>Pentapetalae</taxon>
        <taxon>rosids</taxon>
        <taxon>fabids</taxon>
        <taxon>Malpighiales</taxon>
        <taxon>Linaceae</taxon>
        <taxon>Linum</taxon>
    </lineage>
</organism>